<gene>
    <name evidence="4" type="ORF">AKJ09_11173</name>
</gene>
<dbReference type="AlphaFoldDB" id="A0A0K1QGE4"/>
<reference evidence="4 5" key="1">
    <citation type="submission" date="2015-08" db="EMBL/GenBank/DDBJ databases">
        <authorList>
            <person name="Babu N.S."/>
            <person name="Beckwith C.J."/>
            <person name="Beseler K.G."/>
            <person name="Brison A."/>
            <person name="Carone J.V."/>
            <person name="Caskin T.P."/>
            <person name="Diamond M."/>
            <person name="Durham M.E."/>
            <person name="Foxe J.M."/>
            <person name="Go M."/>
            <person name="Henderson B.A."/>
            <person name="Jones I.B."/>
            <person name="McGettigan J.A."/>
            <person name="Micheletti S.J."/>
            <person name="Nasrallah M.E."/>
            <person name="Ortiz D."/>
            <person name="Piller C.R."/>
            <person name="Privatt S.R."/>
            <person name="Schneider S.L."/>
            <person name="Sharp S."/>
            <person name="Smith T.C."/>
            <person name="Stanton J.D."/>
            <person name="Ullery H.E."/>
            <person name="Wilson R.J."/>
            <person name="Serrano M.G."/>
            <person name="Buck G."/>
            <person name="Lee V."/>
            <person name="Wang Y."/>
            <person name="Carvalho R."/>
            <person name="Voegtly L."/>
            <person name="Shi R."/>
            <person name="Duckworth R."/>
            <person name="Johnson A."/>
            <person name="Loviza R."/>
            <person name="Walstead R."/>
            <person name="Shah Z."/>
            <person name="Kiflezghi M."/>
            <person name="Wade K."/>
            <person name="Ball S.L."/>
            <person name="Bradley K.W."/>
            <person name="Asai D.J."/>
            <person name="Bowman C.A."/>
            <person name="Russell D.A."/>
            <person name="Pope W.H."/>
            <person name="Jacobs-Sera D."/>
            <person name="Hendrix R.W."/>
            <person name="Hatfull G.F."/>
        </authorList>
    </citation>
    <scope>NUCLEOTIDE SEQUENCE [LARGE SCALE GENOMIC DNA]</scope>
    <source>
        <strain evidence="4 5">DSM 27648</strain>
    </source>
</reference>
<dbReference type="EMBL" id="CP012333">
    <property type="protein sequence ID" value="AKV04510.1"/>
    <property type="molecule type" value="Genomic_DNA"/>
</dbReference>
<feature type="domain" description="CusB-like beta-barrel" evidence="3">
    <location>
        <begin position="214"/>
        <end position="287"/>
    </location>
</feature>
<dbReference type="Gene3D" id="1.10.287.470">
    <property type="entry name" value="Helix hairpin bin"/>
    <property type="match status" value="1"/>
</dbReference>
<dbReference type="Pfam" id="PF25954">
    <property type="entry name" value="Beta-barrel_RND_2"/>
    <property type="match status" value="1"/>
</dbReference>
<dbReference type="Proteomes" id="UP000064967">
    <property type="component" value="Chromosome"/>
</dbReference>
<name>A0A0K1QGE4_9BACT</name>
<dbReference type="InterPro" id="IPR006143">
    <property type="entry name" value="RND_pump_MFP"/>
</dbReference>
<evidence type="ECO:0000259" key="3">
    <source>
        <dbReference type="Pfam" id="PF25954"/>
    </source>
</evidence>
<evidence type="ECO:0000313" key="4">
    <source>
        <dbReference type="EMBL" id="AKV04510.1"/>
    </source>
</evidence>
<evidence type="ECO:0000256" key="2">
    <source>
        <dbReference type="SAM" id="Phobius"/>
    </source>
</evidence>
<dbReference type="Gene3D" id="2.40.420.20">
    <property type="match status" value="1"/>
</dbReference>
<dbReference type="PANTHER" id="PTHR30469:SF11">
    <property type="entry name" value="BLL4320 PROTEIN"/>
    <property type="match status" value="1"/>
</dbReference>
<dbReference type="SUPFAM" id="SSF111369">
    <property type="entry name" value="HlyD-like secretion proteins"/>
    <property type="match status" value="1"/>
</dbReference>
<sequence>MRGASSTLGGRIRVRYVVVILGLVLLVGGLAALKFAQISSLMAFGKKAEAAGPPPEAVATAHAERTSWEGALGAVGSVASSMGVSLSSESPGVVTKIAFESGNDVKRAQVLVELDTSVERAQLAQSEARRDYAKTTLDRTRSLVASDALSQAQLDQDQSGYDAAEKEVAGIKAQIERKTIRAPFAGKLGIRAVNLGQYLSPGTPITVLEAIEAVYVDFTLPQQRLAELHVGMPVRCVVEGASDPPHEGTLAAIDPAVDATTRSIRLRATVPNKDEKLRPGMFVNVSVVLPVRENLVIVPATAIVHAPYGDSVFVVEDKKPGTPGMTETPSGQRVKIARQQFVRTGEARGDFVAVVEGVAPGQEVVTAGAFKLRNGAPIVVNNVPDAGAPPPQLNPKPENR</sequence>
<dbReference type="Gene3D" id="2.40.50.100">
    <property type="match status" value="1"/>
</dbReference>
<dbReference type="InterPro" id="IPR058792">
    <property type="entry name" value="Beta-barrel_RND_2"/>
</dbReference>
<evidence type="ECO:0000313" key="5">
    <source>
        <dbReference type="Proteomes" id="UP000064967"/>
    </source>
</evidence>
<dbReference type="GO" id="GO:0015562">
    <property type="term" value="F:efflux transmembrane transporter activity"/>
    <property type="evidence" value="ECO:0007669"/>
    <property type="project" value="TreeGrafter"/>
</dbReference>
<keyword evidence="5" id="KW-1185">Reference proteome</keyword>
<dbReference type="Gene3D" id="2.40.30.170">
    <property type="match status" value="1"/>
</dbReference>
<dbReference type="NCBIfam" id="TIGR01730">
    <property type="entry name" value="RND_mfp"/>
    <property type="match status" value="1"/>
</dbReference>
<dbReference type="GO" id="GO:1990281">
    <property type="term" value="C:efflux pump complex"/>
    <property type="evidence" value="ECO:0007669"/>
    <property type="project" value="TreeGrafter"/>
</dbReference>
<organism evidence="4 5">
    <name type="scientific">Labilithrix luteola</name>
    <dbReference type="NCBI Taxonomy" id="1391654"/>
    <lineage>
        <taxon>Bacteria</taxon>
        <taxon>Pseudomonadati</taxon>
        <taxon>Myxococcota</taxon>
        <taxon>Polyangia</taxon>
        <taxon>Polyangiales</taxon>
        <taxon>Labilitrichaceae</taxon>
        <taxon>Labilithrix</taxon>
    </lineage>
</organism>
<protein>
    <submittedName>
        <fullName evidence="4">Putative Co/Zn/Cd efflux system membrane fusion protein</fullName>
    </submittedName>
</protein>
<dbReference type="STRING" id="1391654.AKJ09_11173"/>
<comment type="similarity">
    <text evidence="1">Belongs to the membrane fusion protein (MFP) (TC 8.A.1) family.</text>
</comment>
<dbReference type="PANTHER" id="PTHR30469">
    <property type="entry name" value="MULTIDRUG RESISTANCE PROTEIN MDTA"/>
    <property type="match status" value="1"/>
</dbReference>
<keyword evidence="2" id="KW-0472">Membrane</keyword>
<keyword evidence="2" id="KW-1133">Transmembrane helix</keyword>
<dbReference type="FunFam" id="2.40.30.170:FF:000010">
    <property type="entry name" value="Efflux RND transporter periplasmic adaptor subunit"/>
    <property type="match status" value="1"/>
</dbReference>
<accession>A0A0K1QGE4</accession>
<proteinExistence type="inferred from homology"/>
<feature type="transmembrane region" description="Helical" evidence="2">
    <location>
        <begin position="12"/>
        <end position="33"/>
    </location>
</feature>
<evidence type="ECO:0000256" key="1">
    <source>
        <dbReference type="ARBA" id="ARBA00009477"/>
    </source>
</evidence>
<keyword evidence="2" id="KW-0812">Transmembrane</keyword>
<dbReference type="KEGG" id="llu:AKJ09_11173"/>